<dbReference type="EMBL" id="CP006643">
    <property type="protein sequence ID" value="AGX04418.1"/>
    <property type="molecule type" value="Genomic_DNA"/>
</dbReference>
<dbReference type="AlphaFoldDB" id="U5LAI3"/>
<dbReference type="RefSeq" id="WP_022543874.1">
    <property type="nucleotide sequence ID" value="NC_022524.1"/>
</dbReference>
<protein>
    <submittedName>
        <fullName evidence="1">Uncharacterized protein</fullName>
    </submittedName>
</protein>
<reference evidence="1 2" key="1">
    <citation type="submission" date="2013-07" db="EMBL/GenBank/DDBJ databases">
        <title>Complete genome sequence of Bacillus infantis NRRL B-14911 that has potential to induce cardiac disease by antigenic mimicry.</title>
        <authorList>
            <person name="Massilamany C."/>
            <person name="Smith T.P.L."/>
            <person name="Loy J.D."/>
            <person name="Barletta R."/>
            <person name="Reddy J."/>
        </authorList>
    </citation>
    <scope>NUCLEOTIDE SEQUENCE [LARGE SCALE GENOMIC DNA]</scope>
    <source>
        <strain evidence="1 2">NRRL B-14911</strain>
    </source>
</reference>
<accession>U5LAI3</accession>
<evidence type="ECO:0000313" key="1">
    <source>
        <dbReference type="EMBL" id="AGX04418.1"/>
    </source>
</evidence>
<dbReference type="KEGG" id="bif:N288_12565"/>
<sequence length="55" mass="6092">MINLLPAIIPILLLLMIIEEGSIFGICRYMNGPGKFEKSLAAGLKQAKQKFSEKN</sequence>
<evidence type="ECO:0000313" key="2">
    <source>
        <dbReference type="Proteomes" id="UP000017805"/>
    </source>
</evidence>
<organism evidence="1 2">
    <name type="scientific">Bacillus infantis NRRL B-14911</name>
    <dbReference type="NCBI Taxonomy" id="1367477"/>
    <lineage>
        <taxon>Bacteria</taxon>
        <taxon>Bacillati</taxon>
        <taxon>Bacillota</taxon>
        <taxon>Bacilli</taxon>
        <taxon>Bacillales</taxon>
        <taxon>Bacillaceae</taxon>
        <taxon>Bacillus</taxon>
    </lineage>
</organism>
<proteinExistence type="predicted"/>
<gene>
    <name evidence="1" type="ORF">N288_12565</name>
</gene>
<keyword evidence="2" id="KW-1185">Reference proteome</keyword>
<dbReference type="STRING" id="1367477.N288_12565"/>
<dbReference type="PATRIC" id="fig|1367477.3.peg.2456"/>
<dbReference type="GeneID" id="97349612"/>
<dbReference type="HOGENOM" id="CLU_212502_0_0_9"/>
<dbReference type="Proteomes" id="UP000017805">
    <property type="component" value="Chromosome"/>
</dbReference>
<name>U5LAI3_9BACI</name>